<reference evidence="2 3" key="1">
    <citation type="submission" date="2020-09" db="EMBL/GenBank/DDBJ databases">
        <title>Pseudoxanthomonas sp. CAU 1598 isolated from sand of Yaerae Beach.</title>
        <authorList>
            <person name="Kim W."/>
        </authorList>
    </citation>
    <scope>NUCLEOTIDE SEQUENCE [LARGE SCALE GENOMIC DNA]</scope>
    <source>
        <strain evidence="2 3">CAU 1598</strain>
    </source>
</reference>
<keyword evidence="1" id="KW-1133">Transmembrane helix</keyword>
<gene>
    <name evidence="2" type="ORF">IFO71_01985</name>
</gene>
<accession>A0AAW3ZGU4</accession>
<feature type="transmembrane region" description="Helical" evidence="1">
    <location>
        <begin position="145"/>
        <end position="166"/>
    </location>
</feature>
<dbReference type="EMBL" id="JACYTR010000003">
    <property type="protein sequence ID" value="MBD8524499.1"/>
    <property type="molecule type" value="Genomic_DNA"/>
</dbReference>
<dbReference type="RefSeq" id="WP_192027851.1">
    <property type="nucleotide sequence ID" value="NZ_JACYTR010000003.1"/>
</dbReference>
<dbReference type="AlphaFoldDB" id="A0AAW3ZGU4"/>
<evidence type="ECO:0000256" key="1">
    <source>
        <dbReference type="SAM" id="Phobius"/>
    </source>
</evidence>
<name>A0AAW3ZGU4_9GAMM</name>
<keyword evidence="1" id="KW-0812">Transmembrane</keyword>
<protein>
    <submittedName>
        <fullName evidence="2">Uncharacterized protein</fullName>
    </submittedName>
</protein>
<evidence type="ECO:0000313" key="2">
    <source>
        <dbReference type="EMBL" id="MBD8524499.1"/>
    </source>
</evidence>
<feature type="transmembrane region" description="Helical" evidence="1">
    <location>
        <begin position="247"/>
        <end position="267"/>
    </location>
</feature>
<evidence type="ECO:0000313" key="3">
    <source>
        <dbReference type="Proteomes" id="UP000613768"/>
    </source>
</evidence>
<proteinExistence type="predicted"/>
<feature type="transmembrane region" description="Helical" evidence="1">
    <location>
        <begin position="178"/>
        <end position="196"/>
    </location>
</feature>
<sequence>MSTLLPIHLLACRLQPARNVTEGDVVAAQSRAQLYLAHDQAQQLDHWRKEAFALLECGLTPLIVVAAGGSTTLVFLTLIVDLFMAWLTDLIKLAWARHHAQQAMDTLFDLGEVARLAKRLSNRSASERVLRHRFARFVPDAPWQLLLSTFALGFHTVLLPLFVVLALTDLSFWRDGTAWLAALPIVIRGASLLIDFRSIKGEQTSESGLTWAPQTHGLLLVSYSCLISLLPLNWLMERWLGKGVVPVGALLLAAFATYSAVVAAVGYRRITQREAHLRWLAQTPLPEIWPAAR</sequence>
<comment type="caution">
    <text evidence="2">The sequence shown here is derived from an EMBL/GenBank/DDBJ whole genome shotgun (WGS) entry which is preliminary data.</text>
</comment>
<feature type="transmembrane region" description="Helical" evidence="1">
    <location>
        <begin position="217"/>
        <end position="235"/>
    </location>
</feature>
<organism evidence="2 3">
    <name type="scientific">Pseudomarimonas arenosa</name>
    <dbReference type="NCBI Taxonomy" id="2774145"/>
    <lineage>
        <taxon>Bacteria</taxon>
        <taxon>Pseudomonadati</taxon>
        <taxon>Pseudomonadota</taxon>
        <taxon>Gammaproteobacteria</taxon>
        <taxon>Lysobacterales</taxon>
        <taxon>Lysobacteraceae</taxon>
        <taxon>Pseudomarimonas</taxon>
    </lineage>
</organism>
<feature type="transmembrane region" description="Helical" evidence="1">
    <location>
        <begin position="62"/>
        <end position="87"/>
    </location>
</feature>
<dbReference type="Proteomes" id="UP000613768">
    <property type="component" value="Unassembled WGS sequence"/>
</dbReference>
<keyword evidence="1" id="KW-0472">Membrane</keyword>
<keyword evidence="3" id="KW-1185">Reference proteome</keyword>